<protein>
    <recommendedName>
        <fullName evidence="1">DUF5666 domain-containing protein</fullName>
    </recommendedName>
</protein>
<dbReference type="Proteomes" id="UP000318126">
    <property type="component" value="Unassembled WGS sequence"/>
</dbReference>
<dbReference type="RefSeq" id="WP_143563402.1">
    <property type="nucleotide sequence ID" value="NZ_BMPL01000037.1"/>
</dbReference>
<dbReference type="InterPro" id="IPR043724">
    <property type="entry name" value="DUF5666"/>
</dbReference>
<keyword evidence="3" id="KW-1185">Reference proteome</keyword>
<evidence type="ECO:0000313" key="2">
    <source>
        <dbReference type="EMBL" id="TRY15370.1"/>
    </source>
</evidence>
<evidence type="ECO:0000259" key="1">
    <source>
        <dbReference type="Pfam" id="PF18914"/>
    </source>
</evidence>
<evidence type="ECO:0000313" key="3">
    <source>
        <dbReference type="Proteomes" id="UP000318126"/>
    </source>
</evidence>
<gene>
    <name evidence="2" type="ORF">FN961_04730</name>
</gene>
<proteinExistence type="predicted"/>
<feature type="domain" description="DUF5666" evidence="1">
    <location>
        <begin position="308"/>
        <end position="362"/>
    </location>
</feature>
<sequence>MKKTLVASSVTLFLIGCGGSSDSDNTRPVNLPAKLTGQVQRVSDNQQTITVNGYTASTEHAAIGYQDDVFNLNDLAPGMRIKATSQGDTFSTIEMDPSITGAISHIDGNNFIVNNIELNSANGLAGLAVGDWVMVTTYHHADGSTEVTSVRKVPQTIAVELEGKVTDLTSTHFKINNVTVDYSNADIDQNDVLADGVWVEAFGQFINGYLIAERVEIEDEGDYHKAELEGVITWVNNTFTRVELNGRIQFNVDGNTEFDDGNRQELASGRWIEVELSERSNGLYADEVEFGSDQGIKGKEFTVEGYASIDGHQLSINGIVISTDSNTEFDDGLTWDNLHDAWVEVEGNYFSADNRFVAKEIESEDKESTLKLEGPVKDNSLWGYETSDNSLSSYNGKWIEADCDFDGSNISNCKLDD</sequence>
<dbReference type="Pfam" id="PF18914">
    <property type="entry name" value="DUF5666"/>
    <property type="match status" value="3"/>
</dbReference>
<reference evidence="3" key="1">
    <citation type="submission" date="2019-07" db="EMBL/GenBank/DDBJ databases">
        <title>Shewanella sp. YLB-08 draft genomic sequence.</title>
        <authorList>
            <person name="Yu L."/>
        </authorList>
    </citation>
    <scope>NUCLEOTIDE SEQUENCE [LARGE SCALE GENOMIC DNA]</scope>
    <source>
        <strain evidence="3">JCM 20706</strain>
    </source>
</reference>
<feature type="domain" description="DUF5666" evidence="1">
    <location>
        <begin position="162"/>
        <end position="216"/>
    </location>
</feature>
<accession>A0A553JSE5</accession>
<dbReference type="EMBL" id="VKGK01000004">
    <property type="protein sequence ID" value="TRY15370.1"/>
    <property type="molecule type" value="Genomic_DNA"/>
</dbReference>
<name>A0A553JSE5_SHEHA</name>
<dbReference type="PROSITE" id="PS51257">
    <property type="entry name" value="PROKAR_LIPOPROTEIN"/>
    <property type="match status" value="1"/>
</dbReference>
<dbReference type="OrthoDB" id="5592950at2"/>
<feature type="domain" description="DUF5666" evidence="1">
    <location>
        <begin position="229"/>
        <end position="289"/>
    </location>
</feature>
<dbReference type="AlphaFoldDB" id="A0A553JSE5"/>
<comment type="caution">
    <text evidence="2">The sequence shown here is derived from an EMBL/GenBank/DDBJ whole genome shotgun (WGS) entry which is preliminary data.</text>
</comment>
<organism evidence="2 3">
    <name type="scientific">Shewanella hanedai</name>
    <name type="common">Alteromonas hanedai</name>
    <dbReference type="NCBI Taxonomy" id="25"/>
    <lineage>
        <taxon>Bacteria</taxon>
        <taxon>Pseudomonadati</taxon>
        <taxon>Pseudomonadota</taxon>
        <taxon>Gammaproteobacteria</taxon>
        <taxon>Alteromonadales</taxon>
        <taxon>Shewanellaceae</taxon>
        <taxon>Shewanella</taxon>
    </lineage>
</organism>